<evidence type="ECO:0008006" key="3">
    <source>
        <dbReference type="Google" id="ProtNLM"/>
    </source>
</evidence>
<proteinExistence type="predicted"/>
<gene>
    <name evidence="1" type="ORF">DN53_05340</name>
</gene>
<accession>A0A444VHW9</accession>
<reference evidence="1 2" key="1">
    <citation type="submission" date="2014-04" db="EMBL/GenBank/DDBJ databases">
        <title>Whole genome of Muricauda olearia.</title>
        <authorList>
            <person name="Zhang X.-H."/>
            <person name="Tang K."/>
        </authorList>
    </citation>
    <scope>NUCLEOTIDE SEQUENCE [LARGE SCALE GENOMIC DNA]</scope>
    <source>
        <strain evidence="1 2">Th120</strain>
    </source>
</reference>
<evidence type="ECO:0000313" key="1">
    <source>
        <dbReference type="EMBL" id="RYC50349.1"/>
    </source>
</evidence>
<name>A0A444VHW9_9FLAO</name>
<dbReference type="AlphaFoldDB" id="A0A444VHW9"/>
<dbReference type="EMBL" id="JJMP01000010">
    <property type="protein sequence ID" value="RYC50349.1"/>
    <property type="molecule type" value="Genomic_DNA"/>
</dbReference>
<comment type="caution">
    <text evidence="1">The sequence shown here is derived from an EMBL/GenBank/DDBJ whole genome shotgun (WGS) entry which is preliminary data.</text>
</comment>
<organism evidence="1 2">
    <name type="scientific">Flagellimonas olearia</name>
    <dbReference type="NCBI Taxonomy" id="552546"/>
    <lineage>
        <taxon>Bacteria</taxon>
        <taxon>Pseudomonadati</taxon>
        <taxon>Bacteroidota</taxon>
        <taxon>Flavobacteriia</taxon>
        <taxon>Flavobacteriales</taxon>
        <taxon>Flavobacteriaceae</taxon>
        <taxon>Flagellimonas</taxon>
    </lineage>
</organism>
<sequence length="126" mass="14909">MERHCLYCNEPIQGRSDKKFCDDNCRSSFNYNKNAGHSQLVRKIVGILKKNRQIIKELNWRSSGTTKVKREELLIKGFDFTYYTNIYRTRAGDEYVFCFEMGYLKLDDDTILLVLKDNHPLQVNET</sequence>
<keyword evidence="2" id="KW-1185">Reference proteome</keyword>
<protein>
    <recommendedName>
        <fullName evidence="3">DUF2116 family Zn-ribbon domain-containing protein</fullName>
    </recommendedName>
</protein>
<dbReference type="RefSeq" id="WP_129655921.1">
    <property type="nucleotide sequence ID" value="NZ_ML142914.1"/>
</dbReference>
<dbReference type="Proteomes" id="UP000290261">
    <property type="component" value="Unassembled WGS sequence"/>
</dbReference>
<evidence type="ECO:0000313" key="2">
    <source>
        <dbReference type="Proteomes" id="UP000290261"/>
    </source>
</evidence>